<dbReference type="InterPro" id="IPR000833">
    <property type="entry name" value="A-amylase_inhib"/>
</dbReference>
<proteinExistence type="predicted"/>
<evidence type="ECO:0000256" key="3">
    <source>
        <dbReference type="SAM" id="SignalP"/>
    </source>
</evidence>
<name>A0A420V309_9ACTN</name>
<dbReference type="InterPro" id="IPR036379">
    <property type="entry name" value="A-amylase_inhib_sf"/>
</dbReference>
<evidence type="ECO:0000313" key="5">
    <source>
        <dbReference type="Proteomes" id="UP000028058"/>
    </source>
</evidence>
<feature type="chain" id="PRO_5043190188" evidence="3">
    <location>
        <begin position="32"/>
        <end position="114"/>
    </location>
</feature>
<dbReference type="EMBL" id="JNAD02000006">
    <property type="protein sequence ID" value="RKM95378.1"/>
    <property type="molecule type" value="Genomic_DNA"/>
</dbReference>
<evidence type="ECO:0000313" key="4">
    <source>
        <dbReference type="EMBL" id="RKM95378.1"/>
    </source>
</evidence>
<dbReference type="GO" id="GO:0015066">
    <property type="term" value="F:alpha-amylase inhibitor activity"/>
    <property type="evidence" value="ECO:0007669"/>
    <property type="project" value="UniProtKB-KW"/>
</dbReference>
<accession>A0A420V309</accession>
<sequence>MFTLSRSIARASVPVLLAAAVGLAQPGAAYGAPAGEPGEPVSATAPACVRYAASWRYTFVTNDCDTPQRLTVRYRDAATPPCRIANPGDTVTFPGYGVGGDEVLGVNLCSCEAG</sequence>
<keyword evidence="3" id="KW-0732">Signal</keyword>
<keyword evidence="1" id="KW-0022">Alpha-amylase inhibitor</keyword>
<dbReference type="SMART" id="SM00783">
    <property type="entry name" value="A_amylase_inhib"/>
    <property type="match status" value="1"/>
</dbReference>
<dbReference type="Pfam" id="PF01356">
    <property type="entry name" value="A_amylase_inhib"/>
    <property type="match status" value="1"/>
</dbReference>
<evidence type="ECO:0000256" key="1">
    <source>
        <dbReference type="ARBA" id="ARBA00022579"/>
    </source>
</evidence>
<dbReference type="OrthoDB" id="4295858at2"/>
<evidence type="ECO:0000256" key="2">
    <source>
        <dbReference type="ARBA" id="ARBA00023157"/>
    </source>
</evidence>
<keyword evidence="5" id="KW-1185">Reference proteome</keyword>
<organism evidence="4 5">
    <name type="scientific">Streptomyces xinghaiensis</name>
    <dbReference type="NCBI Taxonomy" id="1038928"/>
    <lineage>
        <taxon>Bacteria</taxon>
        <taxon>Bacillati</taxon>
        <taxon>Actinomycetota</taxon>
        <taxon>Actinomycetes</taxon>
        <taxon>Kitasatosporales</taxon>
        <taxon>Streptomycetaceae</taxon>
        <taxon>Streptomyces</taxon>
    </lineage>
</organism>
<dbReference type="Gene3D" id="2.60.40.20">
    <property type="entry name" value="Alpha-amylase inhibitor"/>
    <property type="match status" value="1"/>
</dbReference>
<dbReference type="RefSeq" id="WP_078649032.1">
    <property type="nucleotide sequence ID" value="NZ_CP134822.1"/>
</dbReference>
<gene>
    <name evidence="4" type="ORF">SFRA_015080</name>
</gene>
<reference evidence="4 5" key="1">
    <citation type="journal article" date="2014" name="Genome Announc.">
        <title>Draft Genome Sequence of Streptomyces fradiae ATCC 19609, a Strain Highly Sensitive to Antibiotics.</title>
        <authorList>
            <person name="Bekker O.B."/>
            <person name="Klimina K.M."/>
            <person name="Vatlin A.A."/>
            <person name="Zakharevich N.V."/>
            <person name="Kasianov A.S."/>
            <person name="Danilenko V.N."/>
        </authorList>
    </citation>
    <scope>NUCLEOTIDE SEQUENCE [LARGE SCALE GENOMIC DNA]</scope>
    <source>
        <strain evidence="4 5">ATCC 19609</strain>
    </source>
</reference>
<protein>
    <submittedName>
        <fullName evidence="4">Alpha-amylase</fullName>
    </submittedName>
</protein>
<comment type="caution">
    <text evidence="4">The sequence shown here is derived from an EMBL/GenBank/DDBJ whole genome shotgun (WGS) entry which is preliminary data.</text>
</comment>
<feature type="signal peptide" evidence="3">
    <location>
        <begin position="1"/>
        <end position="31"/>
    </location>
</feature>
<keyword evidence="2" id="KW-1015">Disulfide bond</keyword>
<dbReference type="Proteomes" id="UP000028058">
    <property type="component" value="Unassembled WGS sequence"/>
</dbReference>
<dbReference type="SUPFAM" id="SSF49498">
    <property type="entry name" value="alpha-Amylase inhibitor tendamistat"/>
    <property type="match status" value="1"/>
</dbReference>
<dbReference type="AlphaFoldDB" id="A0A420V309"/>